<gene>
    <name evidence="2" type="ORF">ACFP90_06680</name>
</gene>
<reference evidence="3" key="1">
    <citation type="journal article" date="2019" name="Int. J. Syst. Evol. Microbiol.">
        <title>The Global Catalogue of Microorganisms (GCM) 10K type strain sequencing project: providing services to taxonomists for standard genome sequencing and annotation.</title>
        <authorList>
            <consortium name="The Broad Institute Genomics Platform"/>
            <consortium name="The Broad Institute Genome Sequencing Center for Infectious Disease"/>
            <person name="Wu L."/>
            <person name="Ma J."/>
        </authorList>
    </citation>
    <scope>NUCLEOTIDE SEQUENCE [LARGE SCALE GENOMIC DNA]</scope>
    <source>
        <strain evidence="3">CCUG 63830</strain>
    </source>
</reference>
<feature type="region of interest" description="Disordered" evidence="1">
    <location>
        <begin position="54"/>
        <end position="82"/>
    </location>
</feature>
<dbReference type="RefSeq" id="WP_380054894.1">
    <property type="nucleotide sequence ID" value="NZ_JBHSWB010000001.1"/>
</dbReference>
<accession>A0ABW1ZGS1</accession>
<keyword evidence="3" id="KW-1185">Reference proteome</keyword>
<dbReference type="Proteomes" id="UP001596317">
    <property type="component" value="Unassembled WGS sequence"/>
</dbReference>
<sequence>MQAALVGAEMLAATATPSRAHGEFLELLARRGHVAPAPGGYTRTELGTLALQEHQRHTQAPAPAAPPGAPVSGPKPAGHAPSLLALKPGDQVWYLPRRMDVPHAGERCTVVRGPRRDVTTATVRLEFKDGQQRTVRLPLVSLVAPRTDPAPFVQEARRLPIWKRLLELVALEGEAARQRAEDRARQIVGMVVPRPQRKLLAQDLTATLLEAARAELAAAAAKQAGRGGKGPPPATHLPVPTDELATLTLNQERRAMINNIAKCIHRRYFLSDAELRDLTDGEREQARIDGVLSAFIRSAQADSGLVPVKDSGKGKGNVLYGQLHDSLAEAYPLALEACQMLIAGKSDHALTLALQVRERLAEHVAANTELERARRKHHTGRYFHGDVLSVREAHDDGSMTQFYARLTIVYAEDGHSLVVANAAELESLTATRAGPQAWQSLCRWMEDLSERAGGRKQGRRQDDDEHLIYREDDDRLKLRESVAAYPNILRAFECIRRALMMPERAKDVLRSEIPEHHPLPGYHAPPQNLPKTGGLTNPGRNRLIPTKLHNMYLRKTPAQRGALSCV</sequence>
<comment type="caution">
    <text evidence="2">The sequence shown here is derived from an EMBL/GenBank/DDBJ whole genome shotgun (WGS) entry which is preliminary data.</text>
</comment>
<feature type="region of interest" description="Disordered" evidence="1">
    <location>
        <begin position="514"/>
        <end position="538"/>
    </location>
</feature>
<evidence type="ECO:0000313" key="3">
    <source>
        <dbReference type="Proteomes" id="UP001596317"/>
    </source>
</evidence>
<name>A0ABW1ZGS1_9DEIO</name>
<organism evidence="2 3">
    <name type="scientific">Deinococcus multiflagellatus</name>
    <dbReference type="NCBI Taxonomy" id="1656887"/>
    <lineage>
        <taxon>Bacteria</taxon>
        <taxon>Thermotogati</taxon>
        <taxon>Deinococcota</taxon>
        <taxon>Deinococci</taxon>
        <taxon>Deinococcales</taxon>
        <taxon>Deinococcaceae</taxon>
        <taxon>Deinococcus</taxon>
    </lineage>
</organism>
<evidence type="ECO:0000313" key="2">
    <source>
        <dbReference type="EMBL" id="MFC6660069.1"/>
    </source>
</evidence>
<evidence type="ECO:0000256" key="1">
    <source>
        <dbReference type="SAM" id="MobiDB-lite"/>
    </source>
</evidence>
<proteinExistence type="predicted"/>
<dbReference type="EMBL" id="JBHSWB010000001">
    <property type="protein sequence ID" value="MFC6660069.1"/>
    <property type="molecule type" value="Genomic_DNA"/>
</dbReference>
<protein>
    <submittedName>
        <fullName evidence="2">Uncharacterized protein</fullName>
    </submittedName>
</protein>